<proteinExistence type="predicted"/>
<feature type="region of interest" description="Disordered" evidence="1">
    <location>
        <begin position="663"/>
        <end position="691"/>
    </location>
</feature>
<feature type="compositionally biased region" description="Basic and acidic residues" evidence="1">
    <location>
        <begin position="223"/>
        <end position="252"/>
    </location>
</feature>
<dbReference type="InterPro" id="IPR039300">
    <property type="entry name" value="JASON"/>
</dbReference>
<evidence type="ECO:0000256" key="1">
    <source>
        <dbReference type="SAM" id="MobiDB-lite"/>
    </source>
</evidence>
<dbReference type="AlphaFoldDB" id="A0A8J5GXG1"/>
<feature type="compositionally biased region" description="Basic and acidic residues" evidence="1">
    <location>
        <begin position="419"/>
        <end position="434"/>
    </location>
</feature>
<organism evidence="2 3">
    <name type="scientific">Zingiber officinale</name>
    <name type="common">Ginger</name>
    <name type="synonym">Amomum zingiber</name>
    <dbReference type="NCBI Taxonomy" id="94328"/>
    <lineage>
        <taxon>Eukaryota</taxon>
        <taxon>Viridiplantae</taxon>
        <taxon>Streptophyta</taxon>
        <taxon>Embryophyta</taxon>
        <taxon>Tracheophyta</taxon>
        <taxon>Spermatophyta</taxon>
        <taxon>Magnoliopsida</taxon>
        <taxon>Liliopsida</taxon>
        <taxon>Zingiberales</taxon>
        <taxon>Zingiberaceae</taxon>
        <taxon>Zingiber</taxon>
    </lineage>
</organism>
<dbReference type="EMBL" id="JACMSC010000009">
    <property type="protein sequence ID" value="KAG6508363.1"/>
    <property type="molecule type" value="Genomic_DNA"/>
</dbReference>
<evidence type="ECO:0000313" key="3">
    <source>
        <dbReference type="Proteomes" id="UP000734854"/>
    </source>
</evidence>
<feature type="region of interest" description="Disordered" evidence="1">
    <location>
        <begin position="345"/>
        <end position="510"/>
    </location>
</feature>
<feature type="compositionally biased region" description="Acidic residues" evidence="1">
    <location>
        <begin position="435"/>
        <end position="464"/>
    </location>
</feature>
<feature type="region of interest" description="Disordered" evidence="1">
    <location>
        <begin position="167"/>
        <end position="255"/>
    </location>
</feature>
<feature type="compositionally biased region" description="Low complexity" evidence="1">
    <location>
        <begin position="602"/>
        <end position="611"/>
    </location>
</feature>
<sequence>MALALRLHFRSPGAAVALCPKLSASRRLPARDRVINFGKHKGRMLGSLPSSYLQWVSNNLRARDFEEWARLADEVLRDPIYRDSLEWEGAERILTGDTCRRSSSGPANSPVADLIEVSERFGWDNDDKAARARIDFGLLGTSNGGRIPCVRKGSTLAEPARKSIDLGVKSNISRSNPDLSKGKQGASSMNPEDSPLRADWKGSNAGSAGGGRKARPLSKGHRFTIEGRDEEERGKGVEMEAAAKTRNREENRQRRRFKREQHLQMVRREVGVEVREGRGNAVDMGKDIANPFPGRRARLEKARRRQFVSERYRQPIPSVKQISPNLSAPKLPPPVEEVAVAIDLPEPKQNVEQGNASSAKKKVTFDLNIRTYEQAPSDDNTDSASEDDREVEQIDEEERPAKGQKDESYPKSGAFPSNHRYENCESSDDDHGSEFGEDEDEFDSEDFDEEEEEYGIQGNEEESYDSFFSLPIDKEPQGLQEEVSSTKPCSASSPLLEKQPVPAAGGSTRDRSQFVHPVLIPVENLSQWKEIKARAVPATNPNKQHLCDEQENKPTLIAEPEIKVKKPRVPTFPTKQEVSVDASLSNWLPSSDNSTVETPQPSNSHLSNSSFSREDRPILGALTIEDIKLSSMTSSPRRSPSRSPPAEEIPIVGTVGRYWNCENQGGDSASSRPSTRLAKGIPNTTNKYREDKAVNWHTTPFEVRLERALQNGAA</sequence>
<dbReference type="Proteomes" id="UP000734854">
    <property type="component" value="Unassembled WGS sequence"/>
</dbReference>
<comment type="caution">
    <text evidence="2">The sequence shown here is derived from an EMBL/GenBank/DDBJ whole genome shotgun (WGS) entry which is preliminary data.</text>
</comment>
<protein>
    <submittedName>
        <fullName evidence="2">Uncharacterized protein</fullName>
    </submittedName>
</protein>
<gene>
    <name evidence="2" type="ORF">ZIOFF_033737</name>
</gene>
<name>A0A8J5GXG1_ZINOF</name>
<dbReference type="PANTHER" id="PTHR33318:SF4">
    <property type="entry name" value="OS04G0511700 PROTEIN"/>
    <property type="match status" value="1"/>
</dbReference>
<evidence type="ECO:0000313" key="2">
    <source>
        <dbReference type="EMBL" id="KAG6508363.1"/>
    </source>
</evidence>
<feature type="region of interest" description="Disordered" evidence="1">
    <location>
        <begin position="539"/>
        <end position="651"/>
    </location>
</feature>
<feature type="compositionally biased region" description="Basic and acidic residues" evidence="1">
    <location>
        <begin position="399"/>
        <end position="409"/>
    </location>
</feature>
<feature type="compositionally biased region" description="Polar residues" evidence="1">
    <location>
        <begin position="663"/>
        <end position="674"/>
    </location>
</feature>
<accession>A0A8J5GXG1</accession>
<feature type="compositionally biased region" description="Polar residues" evidence="1">
    <location>
        <begin position="573"/>
        <end position="601"/>
    </location>
</feature>
<keyword evidence="3" id="KW-1185">Reference proteome</keyword>
<feature type="compositionally biased region" description="Basic residues" evidence="1">
    <location>
        <begin position="212"/>
        <end position="222"/>
    </location>
</feature>
<dbReference type="PANTHER" id="PTHR33318">
    <property type="entry name" value="ASPARTYL/GLUTAMYL-TRNA(ASN/GLN) AMIDOTRANSFERASE SUBUNIT"/>
    <property type="match status" value="1"/>
</dbReference>
<dbReference type="GO" id="GO:0007142">
    <property type="term" value="P:male meiosis II"/>
    <property type="evidence" value="ECO:0007669"/>
    <property type="project" value="InterPro"/>
</dbReference>
<feature type="compositionally biased region" description="Polar residues" evidence="1">
    <location>
        <begin position="482"/>
        <end position="493"/>
    </location>
</feature>
<feature type="compositionally biased region" description="Acidic residues" evidence="1">
    <location>
        <begin position="379"/>
        <end position="398"/>
    </location>
</feature>
<reference evidence="2 3" key="1">
    <citation type="submission" date="2020-08" db="EMBL/GenBank/DDBJ databases">
        <title>Plant Genome Project.</title>
        <authorList>
            <person name="Zhang R.-G."/>
        </authorList>
    </citation>
    <scope>NUCLEOTIDE SEQUENCE [LARGE SCALE GENOMIC DNA]</scope>
    <source>
        <tissue evidence="2">Rhizome</tissue>
    </source>
</reference>